<keyword evidence="8" id="KW-1185">Reference proteome</keyword>
<dbReference type="InterPro" id="IPR027417">
    <property type="entry name" value="P-loop_NTPase"/>
</dbReference>
<evidence type="ECO:0000256" key="4">
    <source>
        <dbReference type="ARBA" id="ARBA00022840"/>
    </source>
</evidence>
<comment type="caution">
    <text evidence="7">The sequence shown here is derived from an EMBL/GenBank/DDBJ whole genome shotgun (WGS) entry which is preliminary data.</text>
</comment>
<evidence type="ECO:0000259" key="6">
    <source>
        <dbReference type="PROSITE" id="PS50893"/>
    </source>
</evidence>
<keyword evidence="3" id="KW-0547">Nucleotide-binding</keyword>
<evidence type="ECO:0000313" key="8">
    <source>
        <dbReference type="Proteomes" id="UP000636579"/>
    </source>
</evidence>
<dbReference type="GO" id="GO:0005524">
    <property type="term" value="F:ATP binding"/>
    <property type="evidence" value="ECO:0007669"/>
    <property type="project" value="UniProtKB-KW"/>
</dbReference>
<proteinExistence type="inferred from homology"/>
<name>A0ABR9J887_9MICC</name>
<dbReference type="PANTHER" id="PTHR43553:SF24">
    <property type="entry name" value="ENERGY-COUPLING FACTOR TRANSPORTER ATP-BINDING PROTEIN ECFA1"/>
    <property type="match status" value="1"/>
</dbReference>
<dbReference type="InterPro" id="IPR003593">
    <property type="entry name" value="AAA+_ATPase"/>
</dbReference>
<evidence type="ECO:0000256" key="3">
    <source>
        <dbReference type="ARBA" id="ARBA00022741"/>
    </source>
</evidence>
<dbReference type="EC" id="3.6.3.-" evidence="7"/>
<gene>
    <name evidence="7" type="ORF">H4W26_001958</name>
</gene>
<dbReference type="RefSeq" id="WP_192591854.1">
    <property type="nucleotide sequence ID" value="NZ_JADBEE010000001.1"/>
</dbReference>
<dbReference type="PANTHER" id="PTHR43553">
    <property type="entry name" value="HEAVY METAL TRANSPORTER"/>
    <property type="match status" value="1"/>
</dbReference>
<evidence type="ECO:0000256" key="5">
    <source>
        <dbReference type="SAM" id="MobiDB-lite"/>
    </source>
</evidence>
<dbReference type="PROSITE" id="PS50893">
    <property type="entry name" value="ABC_TRANSPORTER_2"/>
    <property type="match status" value="2"/>
</dbReference>
<evidence type="ECO:0000256" key="1">
    <source>
        <dbReference type="ARBA" id="ARBA00005417"/>
    </source>
</evidence>
<dbReference type="InterPro" id="IPR003439">
    <property type="entry name" value="ABC_transporter-like_ATP-bd"/>
</dbReference>
<comment type="similarity">
    <text evidence="1">Belongs to the ABC transporter superfamily.</text>
</comment>
<dbReference type="CDD" id="cd03225">
    <property type="entry name" value="ABC_cobalt_CbiO_domain1"/>
    <property type="match status" value="1"/>
</dbReference>
<sequence length="501" mass="52797">MPEHAPLPSSSAPPSPPVLTLREFGFTYRGSDDPALTGVDLMLHPGEAVAVLGPQGAGTSTLARAVARLLGEHGESTGSREATDDGIGMLGDDPEAQVTGLSRTVREEAALPGRLIGLPLQDCLARAAVSLETLGITALAERELSTLSGGERQLTALASLLTLHPRVLVLDQASQSLDHSARRRLARSLRQFRATGGAVLLTGHQHDELSVECDRVLFLDEKRLSAGGLMPSSVTPVQLAAHGIWDARHEVHTPLNTPVHLPNSARGPGHEVLLRVRDLSVHRASVQVLDGVELDLRAGEVTALLGANGSGKSTLLGSLAGLVPSGAGASILGPGGVELAAEPAHRRANHIAWVGQDPGDQLSASTVHAELMRAAPLGPGGRRLKRADRLQAKKQRELDVQRVMEMAGLTAHAEDHPYDLQPAQRKDCVIASALLMNPAVLLLDEPTLGRDAAGMARLSHLLRSFTSAGGAVLVATHDRRWAAEVGDHQLRLVADHLLPDT</sequence>
<feature type="domain" description="ABC transporter" evidence="6">
    <location>
        <begin position="21"/>
        <end position="246"/>
    </location>
</feature>
<organism evidence="7 8">
    <name type="scientific">Nesterenkonia halotolerans</name>
    <dbReference type="NCBI Taxonomy" id="225325"/>
    <lineage>
        <taxon>Bacteria</taxon>
        <taxon>Bacillati</taxon>
        <taxon>Actinomycetota</taxon>
        <taxon>Actinomycetes</taxon>
        <taxon>Micrococcales</taxon>
        <taxon>Micrococcaceae</taxon>
        <taxon>Nesterenkonia</taxon>
    </lineage>
</organism>
<feature type="domain" description="ABC transporter" evidence="6">
    <location>
        <begin position="274"/>
        <end position="501"/>
    </location>
</feature>
<dbReference type="SUPFAM" id="SSF52540">
    <property type="entry name" value="P-loop containing nucleoside triphosphate hydrolases"/>
    <property type="match status" value="2"/>
</dbReference>
<evidence type="ECO:0000256" key="2">
    <source>
        <dbReference type="ARBA" id="ARBA00022448"/>
    </source>
</evidence>
<dbReference type="InterPro" id="IPR015856">
    <property type="entry name" value="ABC_transpr_CbiO/EcfA_su"/>
</dbReference>
<dbReference type="Gene3D" id="3.40.50.300">
    <property type="entry name" value="P-loop containing nucleotide triphosphate hydrolases"/>
    <property type="match status" value="2"/>
</dbReference>
<dbReference type="SMART" id="SM00382">
    <property type="entry name" value="AAA"/>
    <property type="match status" value="2"/>
</dbReference>
<reference evidence="7 8" key="1">
    <citation type="submission" date="2020-10" db="EMBL/GenBank/DDBJ databases">
        <title>Sequencing the genomes of 1000 actinobacteria strains.</title>
        <authorList>
            <person name="Klenk H.-P."/>
        </authorList>
    </citation>
    <scope>NUCLEOTIDE SEQUENCE [LARGE SCALE GENOMIC DNA]</scope>
    <source>
        <strain evidence="7 8">DSM 15474</strain>
    </source>
</reference>
<protein>
    <submittedName>
        <fullName evidence="7">Energy-coupling factor transport system ATP-binding protein</fullName>
        <ecNumber evidence="7">3.6.3.-</ecNumber>
    </submittedName>
</protein>
<dbReference type="InterPro" id="IPR050095">
    <property type="entry name" value="ECF_ABC_transporter_ATP-bd"/>
</dbReference>
<dbReference type="EMBL" id="JADBEE010000001">
    <property type="protein sequence ID" value="MBE1515203.1"/>
    <property type="molecule type" value="Genomic_DNA"/>
</dbReference>
<keyword evidence="4 7" id="KW-0067">ATP-binding</keyword>
<feature type="region of interest" description="Disordered" evidence="5">
    <location>
        <begin position="72"/>
        <end position="95"/>
    </location>
</feature>
<dbReference type="GO" id="GO:0016787">
    <property type="term" value="F:hydrolase activity"/>
    <property type="evidence" value="ECO:0007669"/>
    <property type="project" value="UniProtKB-KW"/>
</dbReference>
<keyword evidence="7" id="KW-0378">Hydrolase</keyword>
<evidence type="ECO:0000313" key="7">
    <source>
        <dbReference type="EMBL" id="MBE1515203.1"/>
    </source>
</evidence>
<accession>A0ABR9J887</accession>
<dbReference type="Pfam" id="PF00005">
    <property type="entry name" value="ABC_tran"/>
    <property type="match status" value="2"/>
</dbReference>
<keyword evidence="2" id="KW-0813">Transport</keyword>
<dbReference type="Proteomes" id="UP000636579">
    <property type="component" value="Unassembled WGS sequence"/>
</dbReference>